<dbReference type="HOGENOM" id="CLU_039279_0_0_9"/>
<evidence type="ECO:0000256" key="2">
    <source>
        <dbReference type="SAM" id="Phobius"/>
    </source>
</evidence>
<dbReference type="InterPro" id="IPR018770">
    <property type="entry name" value="ChloroindolylP_hydrolase"/>
</dbReference>
<reference evidence="3 4" key="1">
    <citation type="submission" date="2011-08" db="EMBL/GenBank/DDBJ databases">
        <title>The Genome Sequence of Clostridium hathewayi WAL-18680.</title>
        <authorList>
            <consortium name="The Broad Institute Genome Sequencing Platform"/>
            <person name="Earl A."/>
            <person name="Ward D."/>
            <person name="Feldgarden M."/>
            <person name="Gevers D."/>
            <person name="Finegold S.M."/>
            <person name="Summanen P.H."/>
            <person name="Molitoris D.R."/>
            <person name="Song M."/>
            <person name="Daigneault M."/>
            <person name="Allen-Vercoe E."/>
            <person name="Young S.K."/>
            <person name="Zeng Q."/>
            <person name="Gargeya S."/>
            <person name="Fitzgerald M."/>
            <person name="Haas B."/>
            <person name="Abouelleil A."/>
            <person name="Alvarado L."/>
            <person name="Arachchi H.M."/>
            <person name="Berlin A."/>
            <person name="Brown A."/>
            <person name="Chapman S.B."/>
            <person name="Chen Z."/>
            <person name="Dunbar C."/>
            <person name="Freedman E."/>
            <person name="Gearin G."/>
            <person name="Gellesch M."/>
            <person name="Goldberg J."/>
            <person name="Griggs A."/>
            <person name="Gujja S."/>
            <person name="Heiman D."/>
            <person name="Howarth C."/>
            <person name="Larson L."/>
            <person name="Lui A."/>
            <person name="MacDonald P.J.P."/>
            <person name="Montmayeur A."/>
            <person name="Murphy C."/>
            <person name="Neiman D."/>
            <person name="Pearson M."/>
            <person name="Priest M."/>
            <person name="Roberts A."/>
            <person name="Saif S."/>
            <person name="Shea T."/>
            <person name="Shenoy N."/>
            <person name="Sisk P."/>
            <person name="Stolte C."/>
            <person name="Sykes S."/>
            <person name="Wortman J."/>
            <person name="Nusbaum C."/>
            <person name="Birren B."/>
        </authorList>
    </citation>
    <scope>NUCLEOTIDE SEQUENCE [LARGE SCALE GENOMIC DNA]</scope>
    <source>
        <strain evidence="3 4">WAL-18680</strain>
    </source>
</reference>
<gene>
    <name evidence="3" type="ORF">HMPREF9473_05150</name>
</gene>
<dbReference type="AlphaFoldDB" id="G5INS2"/>
<accession>G5INS2</accession>
<feature type="region of interest" description="Disordered" evidence="1">
    <location>
        <begin position="65"/>
        <end position="85"/>
    </location>
</feature>
<dbReference type="PATRIC" id="fig|742737.3.peg.5142"/>
<feature type="region of interest" description="Disordered" evidence="1">
    <location>
        <begin position="262"/>
        <end position="284"/>
    </location>
</feature>
<evidence type="ECO:0000256" key="1">
    <source>
        <dbReference type="SAM" id="MobiDB-lite"/>
    </source>
</evidence>
<comment type="caution">
    <text evidence="3">The sequence shown here is derived from an EMBL/GenBank/DDBJ whole genome shotgun (WGS) entry which is preliminary data.</text>
</comment>
<feature type="transmembrane region" description="Helical" evidence="2">
    <location>
        <begin position="122"/>
        <end position="148"/>
    </location>
</feature>
<keyword evidence="4" id="KW-1185">Reference proteome</keyword>
<dbReference type="Proteomes" id="UP000005384">
    <property type="component" value="Unassembled WGS sequence"/>
</dbReference>
<dbReference type="RefSeq" id="WP_006783138.1">
    <property type="nucleotide sequence ID" value="NZ_CP040506.1"/>
</dbReference>
<evidence type="ECO:0000313" key="4">
    <source>
        <dbReference type="Proteomes" id="UP000005384"/>
    </source>
</evidence>
<dbReference type="EMBL" id="ADLN01000128">
    <property type="protein sequence ID" value="EHI56946.1"/>
    <property type="molecule type" value="Genomic_DNA"/>
</dbReference>
<protein>
    <recommendedName>
        <fullName evidence="5">5-bromo-4-chloroindolyl phosphate hydrolysis protein</fullName>
    </recommendedName>
</protein>
<keyword evidence="2" id="KW-0812">Transmembrane</keyword>
<sequence>MGYNEFSNIGKQIQDAVEDAIDSMDFKQLNQTISNTVNDAVDEVRRQFTGGNPTGYKRRYEYHQDSNISHEQPRPEPPHRTNYSASSGATYQYRKAPAQKAEKSGSFSSNLRIHPPSRVKGILLTVFGSIGLGLTTIGLLAALFLSLLSNTVWGAAWGLIIFLLILEGIFGSMIGIGNSIRGRLARLKLYLKEVDNKTYCSIRELVGCIGRPEKFVIKDLKKMIKDGILPHAHLDEQNTHLMLDDKTYQQYLQSMESLKLRTQEAQSIQDSPEAAPPKSDNRMSKVTAEGQAYLKALRDANEAIPGEVISSKLDRLENIIEKIFDVIDRHPEQLDDIERFMEYYLPTTVKLINAYRDFDSVGIDGENISMAKTEVEATLDTINQAFEQLLDGLYQDEAFDISTDATVLQTMLKKDGFVNSDFDRREES</sequence>
<evidence type="ECO:0008006" key="5">
    <source>
        <dbReference type="Google" id="ProtNLM"/>
    </source>
</evidence>
<evidence type="ECO:0000313" key="3">
    <source>
        <dbReference type="EMBL" id="EHI56946.1"/>
    </source>
</evidence>
<name>G5INS2_9FIRM</name>
<keyword evidence="2" id="KW-1133">Transmembrane helix</keyword>
<organism evidence="3 4">
    <name type="scientific">Hungatella hathewayi WAL-18680</name>
    <dbReference type="NCBI Taxonomy" id="742737"/>
    <lineage>
        <taxon>Bacteria</taxon>
        <taxon>Bacillati</taxon>
        <taxon>Bacillota</taxon>
        <taxon>Clostridia</taxon>
        <taxon>Lachnospirales</taxon>
        <taxon>Lachnospiraceae</taxon>
        <taxon>Hungatella</taxon>
    </lineage>
</organism>
<dbReference type="Pfam" id="PF10112">
    <property type="entry name" value="Halogen_Hydrol"/>
    <property type="match status" value="1"/>
</dbReference>
<proteinExistence type="predicted"/>
<keyword evidence="2" id="KW-0472">Membrane</keyword>
<feature type="transmembrane region" description="Helical" evidence="2">
    <location>
        <begin position="154"/>
        <end position="176"/>
    </location>
</feature>